<dbReference type="SUPFAM" id="SSF52540">
    <property type="entry name" value="P-loop containing nucleoside triphosphate hydrolases"/>
    <property type="match status" value="1"/>
</dbReference>
<dbReference type="Proteomes" id="UP001476807">
    <property type="component" value="Unassembled WGS sequence"/>
</dbReference>
<dbReference type="PANTHER" id="PTHR32309">
    <property type="entry name" value="TYROSINE-PROTEIN KINASE"/>
    <property type="match status" value="1"/>
</dbReference>
<sequence length="769" mass="86896">MEARYIIHSPSEKPESNDFKALLSKCLSKWYLFVLGLILCFGLAYFYIMYATPKYRIGSTILLKSDEKGNGISSNVSDYIDLDIISAGKNIDDEIEVLKSKTLMKRVLTELSLQTSFFKDGYFKKEEIYGKAIHIKVYIFSLDSAAYEEELTFSKLNNKQFTLGDSYGVSTYNFGDTLNTSYGKFKIVRNPQISGGTFPRKLYFNFNSIELTADKYNQDLIVEPVNNKANVIRITLIEAVPQKGKDIINKLIEVYNKEALEDKNLVAANSMQFVDERLKDLTLELSNIEKNVENYKRQNKISDINSQTRLYLESASENNKKLAEWGVQIDVLESIERYLAKPGNQNKLVPSTLSIEDPTLLELISKFNELQLERNQVLRTASQSNFIVLTLDERLSGLRSDILENLSNIKRSLVITRDNLASRSGNFNSKIQQVPLLERELVDISRQQETKQELYLYLLKQREEAALTLAANVSNARIIDPALVELEPVEPKSNMIFLLAAFLGLGLPFSFIYLSSLLNNKVQQVGDIEEITATPILGEIAHNAGKDSLVVREHSRTAISEHFRYILSNLKAIKNTGSEVIVVTSSMSGEGKTFFSLNLAASLVMTGKKVLLMEFDLRNPKLLQALGLSFQEGISDYINTSDQVSIHEYIHPTGIDENLFVIGAGAIPSNPTKMMMSEKIRDLIIDLRSFFDYVIIDTAPVGQVADAFNLAPYIDLAIYLARVNYTYKEQLKLANDVYENKKFNNMKIVLNDVKVGNKYGYGYGYGYSN</sequence>
<keyword evidence="22" id="KW-1185">Reference proteome</keyword>
<dbReference type="Gene3D" id="3.40.50.300">
    <property type="entry name" value="P-loop containing nucleotide triphosphate hydrolases"/>
    <property type="match status" value="1"/>
</dbReference>
<gene>
    <name evidence="21" type="ORF">ABS362_15575</name>
</gene>
<evidence type="ECO:0000256" key="13">
    <source>
        <dbReference type="ARBA" id="ARBA00023136"/>
    </source>
</evidence>
<feature type="transmembrane region" description="Helical" evidence="17">
    <location>
        <begin position="30"/>
        <end position="50"/>
    </location>
</feature>
<comment type="similarity">
    <text evidence="3">Belongs to the etk/wzc family.</text>
</comment>
<evidence type="ECO:0000256" key="11">
    <source>
        <dbReference type="ARBA" id="ARBA00022840"/>
    </source>
</evidence>
<keyword evidence="10" id="KW-0418">Kinase</keyword>
<keyword evidence="6" id="KW-0997">Cell inner membrane</keyword>
<comment type="caution">
    <text evidence="21">The sequence shown here is derived from an EMBL/GenBank/DDBJ whole genome shotgun (WGS) entry which is preliminary data.</text>
</comment>
<evidence type="ECO:0000256" key="10">
    <source>
        <dbReference type="ARBA" id="ARBA00022777"/>
    </source>
</evidence>
<protein>
    <recommendedName>
        <fullName evidence="4">non-specific protein-tyrosine kinase</fullName>
        <ecNumber evidence="4">2.7.10.2</ecNumber>
    </recommendedName>
</protein>
<evidence type="ECO:0000256" key="8">
    <source>
        <dbReference type="ARBA" id="ARBA00022692"/>
    </source>
</evidence>
<dbReference type="InterPro" id="IPR050445">
    <property type="entry name" value="Bact_polysacc_biosynth/exp"/>
</dbReference>
<name>A0ABV1RX29_9BACT</name>
<feature type="domain" description="Tyrosine-protein kinase G-rich" evidence="20">
    <location>
        <begin position="438"/>
        <end position="513"/>
    </location>
</feature>
<feature type="domain" description="Polysaccharide chain length determinant N-terminal" evidence="18">
    <location>
        <begin position="18"/>
        <end position="111"/>
    </location>
</feature>
<evidence type="ECO:0000256" key="3">
    <source>
        <dbReference type="ARBA" id="ARBA00008883"/>
    </source>
</evidence>
<keyword evidence="5" id="KW-1003">Cell membrane</keyword>
<evidence type="ECO:0000256" key="9">
    <source>
        <dbReference type="ARBA" id="ARBA00022741"/>
    </source>
</evidence>
<comment type="catalytic activity">
    <reaction evidence="15">
        <text>L-tyrosyl-[protein] + ATP = O-phospho-L-tyrosyl-[protein] + ADP + H(+)</text>
        <dbReference type="Rhea" id="RHEA:10596"/>
        <dbReference type="Rhea" id="RHEA-COMP:10136"/>
        <dbReference type="Rhea" id="RHEA-COMP:20101"/>
        <dbReference type="ChEBI" id="CHEBI:15378"/>
        <dbReference type="ChEBI" id="CHEBI:30616"/>
        <dbReference type="ChEBI" id="CHEBI:46858"/>
        <dbReference type="ChEBI" id="CHEBI:61978"/>
        <dbReference type="ChEBI" id="CHEBI:456216"/>
        <dbReference type="EC" id="2.7.10.2"/>
    </reaction>
</comment>
<evidence type="ECO:0000256" key="12">
    <source>
        <dbReference type="ARBA" id="ARBA00022989"/>
    </source>
</evidence>
<comment type="subcellular location">
    <subcellularLocation>
        <location evidence="1">Cell inner membrane</location>
        <topology evidence="1">Multi-pass membrane protein</topology>
    </subcellularLocation>
</comment>
<proteinExistence type="inferred from homology"/>
<keyword evidence="14" id="KW-0829">Tyrosine-protein kinase</keyword>
<keyword evidence="9" id="KW-0547">Nucleotide-binding</keyword>
<dbReference type="GO" id="GO:0004715">
    <property type="term" value="F:non-membrane spanning protein tyrosine kinase activity"/>
    <property type="evidence" value="ECO:0007669"/>
    <property type="project" value="UniProtKB-EC"/>
</dbReference>
<keyword evidence="8 17" id="KW-0812">Transmembrane</keyword>
<evidence type="ECO:0000256" key="16">
    <source>
        <dbReference type="SAM" id="Coils"/>
    </source>
</evidence>
<dbReference type="EC" id="2.7.10.2" evidence="4"/>
<evidence type="ECO:0000256" key="6">
    <source>
        <dbReference type="ARBA" id="ARBA00022519"/>
    </source>
</evidence>
<dbReference type="CDD" id="cd05387">
    <property type="entry name" value="BY-kinase"/>
    <property type="match status" value="1"/>
</dbReference>
<dbReference type="Pfam" id="PF02706">
    <property type="entry name" value="Wzz"/>
    <property type="match status" value="1"/>
</dbReference>
<dbReference type="InterPro" id="IPR005702">
    <property type="entry name" value="Wzc-like_C"/>
</dbReference>
<evidence type="ECO:0000256" key="14">
    <source>
        <dbReference type="ARBA" id="ARBA00023137"/>
    </source>
</evidence>
<dbReference type="InterPro" id="IPR025669">
    <property type="entry name" value="AAA_dom"/>
</dbReference>
<dbReference type="InterPro" id="IPR027417">
    <property type="entry name" value="P-loop_NTPase"/>
</dbReference>
<keyword evidence="12 17" id="KW-1133">Transmembrane helix</keyword>
<evidence type="ECO:0000256" key="7">
    <source>
        <dbReference type="ARBA" id="ARBA00022679"/>
    </source>
</evidence>
<evidence type="ECO:0000256" key="1">
    <source>
        <dbReference type="ARBA" id="ARBA00004429"/>
    </source>
</evidence>
<keyword evidence="16" id="KW-0175">Coiled coil</keyword>
<evidence type="ECO:0000259" key="18">
    <source>
        <dbReference type="Pfam" id="PF02706"/>
    </source>
</evidence>
<evidence type="ECO:0000313" key="22">
    <source>
        <dbReference type="Proteomes" id="UP001476807"/>
    </source>
</evidence>
<comment type="similarity">
    <text evidence="2">Belongs to the CpsD/CapB family.</text>
</comment>
<evidence type="ECO:0000256" key="2">
    <source>
        <dbReference type="ARBA" id="ARBA00007316"/>
    </source>
</evidence>
<dbReference type="InterPro" id="IPR032807">
    <property type="entry name" value="GNVR"/>
</dbReference>
<organism evidence="21 22">
    <name type="scientific">Pontibacter populi</name>
    <dbReference type="NCBI Taxonomy" id="890055"/>
    <lineage>
        <taxon>Bacteria</taxon>
        <taxon>Pseudomonadati</taxon>
        <taxon>Bacteroidota</taxon>
        <taxon>Cytophagia</taxon>
        <taxon>Cytophagales</taxon>
        <taxon>Hymenobacteraceae</taxon>
        <taxon>Pontibacter</taxon>
    </lineage>
</organism>
<evidence type="ECO:0000256" key="4">
    <source>
        <dbReference type="ARBA" id="ARBA00011903"/>
    </source>
</evidence>
<dbReference type="EMBL" id="JBEOKT010000016">
    <property type="protein sequence ID" value="MER2998974.1"/>
    <property type="molecule type" value="Genomic_DNA"/>
</dbReference>
<reference evidence="21 22" key="1">
    <citation type="submission" date="2024-06" db="EMBL/GenBank/DDBJ databases">
        <title>Pontibacter populi HYL7-15.</title>
        <authorList>
            <person name="Kim M.K."/>
        </authorList>
    </citation>
    <scope>NUCLEOTIDE SEQUENCE [LARGE SCALE GENOMIC DNA]</scope>
    <source>
        <strain evidence="21 22">HYL7-15</strain>
    </source>
</reference>
<evidence type="ECO:0000259" key="19">
    <source>
        <dbReference type="Pfam" id="PF13614"/>
    </source>
</evidence>
<dbReference type="Pfam" id="PF13807">
    <property type="entry name" value="GNVR"/>
    <property type="match status" value="1"/>
</dbReference>
<dbReference type="NCBIfam" id="TIGR01007">
    <property type="entry name" value="eps_fam"/>
    <property type="match status" value="1"/>
</dbReference>
<accession>A0ABV1RX29</accession>
<evidence type="ECO:0000259" key="20">
    <source>
        <dbReference type="Pfam" id="PF13807"/>
    </source>
</evidence>
<dbReference type="PANTHER" id="PTHR32309:SF13">
    <property type="entry name" value="FERRIC ENTEROBACTIN TRANSPORT PROTEIN FEPE"/>
    <property type="match status" value="1"/>
</dbReference>
<dbReference type="Pfam" id="PF13614">
    <property type="entry name" value="AAA_31"/>
    <property type="match status" value="1"/>
</dbReference>
<dbReference type="RefSeq" id="WP_350413504.1">
    <property type="nucleotide sequence ID" value="NZ_JBEOKT010000016.1"/>
</dbReference>
<feature type="transmembrane region" description="Helical" evidence="17">
    <location>
        <begin position="495"/>
        <end position="514"/>
    </location>
</feature>
<evidence type="ECO:0000256" key="15">
    <source>
        <dbReference type="ARBA" id="ARBA00051245"/>
    </source>
</evidence>
<feature type="coiled-coil region" evidence="16">
    <location>
        <begin position="271"/>
        <end position="305"/>
    </location>
</feature>
<keyword evidence="11" id="KW-0067">ATP-binding</keyword>
<keyword evidence="13 17" id="KW-0472">Membrane</keyword>
<evidence type="ECO:0000313" key="21">
    <source>
        <dbReference type="EMBL" id="MER2998974.1"/>
    </source>
</evidence>
<dbReference type="InterPro" id="IPR003856">
    <property type="entry name" value="LPS_length_determ_N"/>
</dbReference>
<feature type="domain" description="AAA" evidence="19">
    <location>
        <begin position="579"/>
        <end position="703"/>
    </location>
</feature>
<evidence type="ECO:0000256" key="5">
    <source>
        <dbReference type="ARBA" id="ARBA00022475"/>
    </source>
</evidence>
<keyword evidence="7 21" id="KW-0808">Transferase</keyword>
<evidence type="ECO:0000256" key="17">
    <source>
        <dbReference type="SAM" id="Phobius"/>
    </source>
</evidence>